<evidence type="ECO:0000313" key="3">
    <source>
        <dbReference type="Proteomes" id="UP000199087"/>
    </source>
</evidence>
<dbReference type="AlphaFoldDB" id="A0A0U1P3R9"/>
<sequence length="93" mass="10848">MIILKKFFYFLSFPVLFVLYVGIIGSAILSFLAGFLRTIGFESIKINFWYNIPVPTMLSLPFSLIVSLLLFFCSRYVKRLIKALSRFVFKMQC</sequence>
<keyword evidence="1" id="KW-0812">Transmembrane</keyword>
<organism evidence="2 3">
    <name type="scientific">Neobacillus massiliamazoniensis</name>
    <dbReference type="NCBI Taxonomy" id="1499688"/>
    <lineage>
        <taxon>Bacteria</taxon>
        <taxon>Bacillati</taxon>
        <taxon>Bacillota</taxon>
        <taxon>Bacilli</taxon>
        <taxon>Bacillales</taxon>
        <taxon>Bacillaceae</taxon>
        <taxon>Neobacillus</taxon>
    </lineage>
</organism>
<dbReference type="OrthoDB" id="2931126at2"/>
<accession>A0A0U1P3R9</accession>
<dbReference type="STRING" id="1499688.BN000_05073"/>
<name>A0A0U1P3R9_9BACI</name>
<evidence type="ECO:0000313" key="2">
    <source>
        <dbReference type="EMBL" id="CRK85014.1"/>
    </source>
</evidence>
<protein>
    <submittedName>
        <fullName evidence="2">Uncharacterized protein</fullName>
    </submittedName>
</protein>
<keyword evidence="3" id="KW-1185">Reference proteome</keyword>
<keyword evidence="1" id="KW-0472">Membrane</keyword>
<reference evidence="3" key="1">
    <citation type="submission" date="2015-05" db="EMBL/GenBank/DDBJ databases">
        <authorList>
            <person name="Urmite Genomes"/>
        </authorList>
    </citation>
    <scope>NUCLEOTIDE SEQUENCE [LARGE SCALE GENOMIC DNA]</scope>
    <source>
        <strain evidence="3">LF1</strain>
    </source>
</reference>
<feature type="transmembrane region" description="Helical" evidence="1">
    <location>
        <begin position="56"/>
        <end position="77"/>
    </location>
</feature>
<proteinExistence type="predicted"/>
<gene>
    <name evidence="2" type="ORF">BN000_05073</name>
</gene>
<keyword evidence="1" id="KW-1133">Transmembrane helix</keyword>
<feature type="transmembrane region" description="Helical" evidence="1">
    <location>
        <begin position="7"/>
        <end position="36"/>
    </location>
</feature>
<dbReference type="EMBL" id="CVRB01000006">
    <property type="protein sequence ID" value="CRK85014.1"/>
    <property type="molecule type" value="Genomic_DNA"/>
</dbReference>
<evidence type="ECO:0000256" key="1">
    <source>
        <dbReference type="SAM" id="Phobius"/>
    </source>
</evidence>
<dbReference type="Proteomes" id="UP000199087">
    <property type="component" value="Unassembled WGS sequence"/>
</dbReference>